<protein>
    <submittedName>
        <fullName evidence="1">Uncharacterized protein</fullName>
    </submittedName>
</protein>
<gene>
    <name evidence="1" type="ORF">LCGC14_0728410</name>
</gene>
<organism evidence="1">
    <name type="scientific">marine sediment metagenome</name>
    <dbReference type="NCBI Taxonomy" id="412755"/>
    <lineage>
        <taxon>unclassified sequences</taxon>
        <taxon>metagenomes</taxon>
        <taxon>ecological metagenomes</taxon>
    </lineage>
</organism>
<sequence>MELIIIDEMVDKESLLRNLKKCKLNPLIEQFRYTVCDEPWITKEDVERWRKDAKKADL</sequence>
<comment type="caution">
    <text evidence="1">The sequence shown here is derived from an EMBL/GenBank/DDBJ whole genome shotgun (WGS) entry which is preliminary data.</text>
</comment>
<proteinExistence type="predicted"/>
<dbReference type="AlphaFoldDB" id="A0A0F9SVP6"/>
<evidence type="ECO:0000313" key="1">
    <source>
        <dbReference type="EMBL" id="KKN40956.1"/>
    </source>
</evidence>
<accession>A0A0F9SVP6</accession>
<name>A0A0F9SVP6_9ZZZZ</name>
<reference evidence="1" key="1">
    <citation type="journal article" date="2015" name="Nature">
        <title>Complex archaea that bridge the gap between prokaryotes and eukaryotes.</title>
        <authorList>
            <person name="Spang A."/>
            <person name="Saw J.H."/>
            <person name="Jorgensen S.L."/>
            <person name="Zaremba-Niedzwiedzka K."/>
            <person name="Martijn J."/>
            <person name="Lind A.E."/>
            <person name="van Eijk R."/>
            <person name="Schleper C."/>
            <person name="Guy L."/>
            <person name="Ettema T.J."/>
        </authorList>
    </citation>
    <scope>NUCLEOTIDE SEQUENCE</scope>
</reference>
<dbReference type="EMBL" id="LAZR01001677">
    <property type="protein sequence ID" value="KKN40956.1"/>
    <property type="molecule type" value="Genomic_DNA"/>
</dbReference>